<accession>A0ABY7DB71</accession>
<name>A0ABY7DB71_MYAAR</name>
<reference evidence="1" key="1">
    <citation type="submission" date="2022-11" db="EMBL/GenBank/DDBJ databases">
        <title>Centuries of genome instability and evolution in soft-shell clam transmissible cancer (bioRxiv).</title>
        <authorList>
            <person name="Hart S.F.M."/>
            <person name="Yonemitsu M.A."/>
            <person name="Giersch R.M."/>
            <person name="Beal B.F."/>
            <person name="Arriagada G."/>
            <person name="Davis B.W."/>
            <person name="Ostrander E.A."/>
            <person name="Goff S.P."/>
            <person name="Metzger M.J."/>
        </authorList>
    </citation>
    <scope>NUCLEOTIDE SEQUENCE</scope>
    <source>
        <strain evidence="1">MELC-2E11</strain>
        <tissue evidence="1">Siphon/mantle</tissue>
    </source>
</reference>
<organism evidence="1 2">
    <name type="scientific">Mya arenaria</name>
    <name type="common">Soft-shell clam</name>
    <dbReference type="NCBI Taxonomy" id="6604"/>
    <lineage>
        <taxon>Eukaryota</taxon>
        <taxon>Metazoa</taxon>
        <taxon>Spiralia</taxon>
        <taxon>Lophotrochozoa</taxon>
        <taxon>Mollusca</taxon>
        <taxon>Bivalvia</taxon>
        <taxon>Autobranchia</taxon>
        <taxon>Heteroconchia</taxon>
        <taxon>Euheterodonta</taxon>
        <taxon>Imparidentia</taxon>
        <taxon>Neoheterodontei</taxon>
        <taxon>Myida</taxon>
        <taxon>Myoidea</taxon>
        <taxon>Myidae</taxon>
        <taxon>Mya</taxon>
    </lineage>
</organism>
<protein>
    <submittedName>
        <fullName evidence="1">Uncharacterized protein</fullName>
    </submittedName>
</protein>
<keyword evidence="2" id="KW-1185">Reference proteome</keyword>
<dbReference type="Proteomes" id="UP001164746">
    <property type="component" value="Chromosome 1"/>
</dbReference>
<evidence type="ECO:0000313" key="1">
    <source>
        <dbReference type="EMBL" id="WAQ94569.1"/>
    </source>
</evidence>
<sequence length="62" mass="7328">MYFKYDMRVDFQTAEIIKTEKLEQSIQIAKKMDLLSLCKSGMILKEFHEYYKTLPSNSSVVD</sequence>
<proteinExistence type="predicted"/>
<dbReference type="EMBL" id="CP111012">
    <property type="protein sequence ID" value="WAQ94569.1"/>
    <property type="molecule type" value="Genomic_DNA"/>
</dbReference>
<gene>
    <name evidence="1" type="ORF">MAR_007040</name>
</gene>
<evidence type="ECO:0000313" key="2">
    <source>
        <dbReference type="Proteomes" id="UP001164746"/>
    </source>
</evidence>